<evidence type="ECO:0000313" key="2">
    <source>
        <dbReference type="EMBL" id="MFC5053099.1"/>
    </source>
</evidence>
<dbReference type="EMBL" id="JBHSJB010000005">
    <property type="protein sequence ID" value="MFC5053099.1"/>
    <property type="molecule type" value="Genomic_DNA"/>
</dbReference>
<reference evidence="3" key="1">
    <citation type="journal article" date="2019" name="Int. J. Syst. Evol. Microbiol.">
        <title>The Global Catalogue of Microorganisms (GCM) 10K type strain sequencing project: providing services to taxonomists for standard genome sequencing and annotation.</title>
        <authorList>
            <consortium name="The Broad Institute Genomics Platform"/>
            <consortium name="The Broad Institute Genome Sequencing Center for Infectious Disease"/>
            <person name="Wu L."/>
            <person name="Ma J."/>
        </authorList>
    </citation>
    <scope>NUCLEOTIDE SEQUENCE [LARGE SCALE GENOMIC DNA]</scope>
    <source>
        <strain evidence="3">KCTC 12848</strain>
    </source>
</reference>
<name>A0ABV9XV85_9PSEU</name>
<feature type="region of interest" description="Disordered" evidence="1">
    <location>
        <begin position="123"/>
        <end position="195"/>
    </location>
</feature>
<feature type="compositionally biased region" description="Basic residues" evidence="1">
    <location>
        <begin position="177"/>
        <end position="195"/>
    </location>
</feature>
<organism evidence="2 3">
    <name type="scientific">Saccharothrix xinjiangensis</name>
    <dbReference type="NCBI Taxonomy" id="204798"/>
    <lineage>
        <taxon>Bacteria</taxon>
        <taxon>Bacillati</taxon>
        <taxon>Actinomycetota</taxon>
        <taxon>Actinomycetes</taxon>
        <taxon>Pseudonocardiales</taxon>
        <taxon>Pseudonocardiaceae</taxon>
        <taxon>Saccharothrix</taxon>
    </lineage>
</organism>
<comment type="caution">
    <text evidence="2">The sequence shown here is derived from an EMBL/GenBank/DDBJ whole genome shotgun (WGS) entry which is preliminary data.</text>
</comment>
<dbReference type="Proteomes" id="UP001595833">
    <property type="component" value="Unassembled WGS sequence"/>
</dbReference>
<evidence type="ECO:0000313" key="3">
    <source>
        <dbReference type="Proteomes" id="UP001595833"/>
    </source>
</evidence>
<feature type="compositionally biased region" description="Low complexity" evidence="1">
    <location>
        <begin position="155"/>
        <end position="176"/>
    </location>
</feature>
<feature type="compositionally biased region" description="Basic and acidic residues" evidence="1">
    <location>
        <begin position="123"/>
        <end position="134"/>
    </location>
</feature>
<sequence length="195" mass="22129">MAAVVTARRREVPRAPSRWVRRRSYLDTVLRISRGEDVERLDAFVPNLRPAGHDEALRDLQVEWQRINGELGVRLVTGQHHHCLRAGAELLGRGVAVRVVPGPVGDDLSYHVFTRRRHCTALNHRDGDRDRPNRLDGTPTGRPPRPPEDRRAAYRARTVTRSRCASAPGPRRPCAPCRRRRRGAPRRPRSPRAGP</sequence>
<proteinExistence type="predicted"/>
<accession>A0ABV9XV85</accession>
<evidence type="ECO:0000256" key="1">
    <source>
        <dbReference type="SAM" id="MobiDB-lite"/>
    </source>
</evidence>
<gene>
    <name evidence="2" type="ORF">ACFPFM_04925</name>
</gene>
<dbReference type="RefSeq" id="WP_344035340.1">
    <property type="nucleotide sequence ID" value="NZ_BAAAKE010000002.1"/>
</dbReference>
<protein>
    <submittedName>
        <fullName evidence="2">Uncharacterized protein</fullName>
    </submittedName>
</protein>
<keyword evidence="3" id="KW-1185">Reference proteome</keyword>